<evidence type="ECO:0000313" key="3">
    <source>
        <dbReference type="Proteomes" id="UP001145742"/>
    </source>
</evidence>
<evidence type="ECO:0000313" key="2">
    <source>
        <dbReference type="EMBL" id="KAJ7423924.1"/>
    </source>
</evidence>
<dbReference type="Proteomes" id="UP001145742">
    <property type="component" value="Unassembled WGS sequence"/>
</dbReference>
<feature type="chain" id="PRO_5046188387" evidence="1">
    <location>
        <begin position="20"/>
        <end position="126"/>
    </location>
</feature>
<comment type="caution">
    <text evidence="2">The sequence shown here is derived from an EMBL/GenBank/DDBJ whole genome shotgun (WGS) entry which is preliminary data.</text>
</comment>
<dbReference type="EMBL" id="WHWB01032766">
    <property type="protein sequence ID" value="KAJ7423924.1"/>
    <property type="molecule type" value="Genomic_DNA"/>
</dbReference>
<organism evidence="2 3">
    <name type="scientific">Willisornis vidua</name>
    <name type="common">Xingu scale-backed antbird</name>
    <dbReference type="NCBI Taxonomy" id="1566151"/>
    <lineage>
        <taxon>Eukaryota</taxon>
        <taxon>Metazoa</taxon>
        <taxon>Chordata</taxon>
        <taxon>Craniata</taxon>
        <taxon>Vertebrata</taxon>
        <taxon>Euteleostomi</taxon>
        <taxon>Archelosauria</taxon>
        <taxon>Archosauria</taxon>
        <taxon>Dinosauria</taxon>
        <taxon>Saurischia</taxon>
        <taxon>Theropoda</taxon>
        <taxon>Coelurosauria</taxon>
        <taxon>Aves</taxon>
        <taxon>Neognathae</taxon>
        <taxon>Neoaves</taxon>
        <taxon>Telluraves</taxon>
        <taxon>Australaves</taxon>
        <taxon>Passeriformes</taxon>
        <taxon>Thamnophilidae</taxon>
        <taxon>Willisornis</taxon>
    </lineage>
</organism>
<protein>
    <submittedName>
        <fullName evidence="2">Uncharacterized protein</fullName>
    </submittedName>
</protein>
<keyword evidence="1" id="KW-0732">Signal</keyword>
<feature type="signal peptide" evidence="1">
    <location>
        <begin position="1"/>
        <end position="19"/>
    </location>
</feature>
<name>A0ABQ9DK01_9PASS</name>
<sequence length="126" mass="13749">MRTIGLVVIATSQGLLCSSQQVVVNDGIIKIEQNFPAFLPYHSNLGIPPFLSIAANLGSSADFFDVVVDLGVSQLKKKTENIFRDVDGGEREEAVCSLLKRHLRDAEYKRRGKILNEIIPPAGLGV</sequence>
<evidence type="ECO:0000256" key="1">
    <source>
        <dbReference type="SAM" id="SignalP"/>
    </source>
</evidence>
<keyword evidence="3" id="KW-1185">Reference proteome</keyword>
<reference evidence="2" key="1">
    <citation type="submission" date="2019-10" db="EMBL/GenBank/DDBJ databases">
        <authorList>
            <person name="Soares A.E.R."/>
            <person name="Aleixo A."/>
            <person name="Schneider P."/>
            <person name="Miyaki C.Y."/>
            <person name="Schneider M.P."/>
            <person name="Mello C."/>
            <person name="Vasconcelos A.T.R."/>
        </authorList>
    </citation>
    <scope>NUCLEOTIDE SEQUENCE</scope>
    <source>
        <tissue evidence="2">Muscle</tissue>
    </source>
</reference>
<accession>A0ABQ9DK01</accession>
<proteinExistence type="predicted"/>
<gene>
    <name evidence="2" type="ORF">WISP_31184</name>
</gene>